<evidence type="ECO:0000256" key="1">
    <source>
        <dbReference type="SAM" id="MobiDB-lite"/>
    </source>
</evidence>
<dbReference type="AlphaFoldDB" id="A0A6G0QGJ2"/>
<comment type="caution">
    <text evidence="2">The sequence shown here is derived from an EMBL/GenBank/DDBJ whole genome shotgun (WGS) entry which is preliminary data.</text>
</comment>
<name>A0A6G0QGJ2_9STRA</name>
<feature type="compositionally biased region" description="Basic and acidic residues" evidence="1">
    <location>
        <begin position="174"/>
        <end position="190"/>
    </location>
</feature>
<protein>
    <submittedName>
        <fullName evidence="2">Uncharacterized protein</fullName>
    </submittedName>
</protein>
<organism evidence="2 3">
    <name type="scientific">Phytophthora fragariae</name>
    <dbReference type="NCBI Taxonomy" id="53985"/>
    <lineage>
        <taxon>Eukaryota</taxon>
        <taxon>Sar</taxon>
        <taxon>Stramenopiles</taxon>
        <taxon>Oomycota</taxon>
        <taxon>Peronosporomycetes</taxon>
        <taxon>Peronosporales</taxon>
        <taxon>Peronosporaceae</taxon>
        <taxon>Phytophthora</taxon>
    </lineage>
</organism>
<evidence type="ECO:0000313" key="2">
    <source>
        <dbReference type="EMBL" id="KAE9286389.1"/>
    </source>
</evidence>
<reference evidence="2 3" key="1">
    <citation type="submission" date="2018-09" db="EMBL/GenBank/DDBJ databases">
        <title>Genomic investigation of the strawberry pathogen Phytophthora fragariae indicates pathogenicity is determined by transcriptional variation in three key races.</title>
        <authorList>
            <person name="Adams T.M."/>
            <person name="Armitage A.D."/>
            <person name="Sobczyk M.K."/>
            <person name="Bates H.J."/>
            <person name="Dunwell J.M."/>
            <person name="Nellist C.F."/>
            <person name="Harrison R.J."/>
        </authorList>
    </citation>
    <scope>NUCLEOTIDE SEQUENCE [LARGE SCALE GENOMIC DNA]</scope>
    <source>
        <strain evidence="2 3">NOV-77</strain>
    </source>
</reference>
<sequence>MQEEEKEDPIVAVLHSDDLAKSEGELRAFLVKFRSKELRSACTKLHLGAQRRRSTHDNKPGYIDLLWKYCNDKFNGVRGALEVPRATSSAANGDTAARPCRFRLRTNVVSDHVVHRMGEAENIRDDRIMGILPRPAQMTTLTNLIDATSERSSYASSDERPPAKRRRHLTTGSEQDRERERKRKEASVERNYDEVIQLSKALQAAVAALKALKECHATPEQVEGAEFVVNS</sequence>
<feature type="region of interest" description="Disordered" evidence="1">
    <location>
        <begin position="145"/>
        <end position="190"/>
    </location>
</feature>
<accession>A0A6G0QGJ2</accession>
<gene>
    <name evidence="2" type="ORF">PF008_g26675</name>
</gene>
<proteinExistence type="predicted"/>
<evidence type="ECO:0000313" key="3">
    <source>
        <dbReference type="Proteomes" id="UP000486351"/>
    </source>
</evidence>
<feature type="compositionally biased region" description="Polar residues" evidence="1">
    <location>
        <begin position="145"/>
        <end position="156"/>
    </location>
</feature>
<dbReference type="EMBL" id="QXFY01003315">
    <property type="protein sequence ID" value="KAE9286389.1"/>
    <property type="molecule type" value="Genomic_DNA"/>
</dbReference>
<dbReference type="Proteomes" id="UP000486351">
    <property type="component" value="Unassembled WGS sequence"/>
</dbReference>